<accession>A0ABU3WT87</accession>
<reference evidence="1 2" key="1">
    <citation type="submission" date="2019-10" db="EMBL/GenBank/DDBJ databases">
        <title>Draft Genome Assembly of Rhodococcus zopfii DSM44189.</title>
        <authorList>
            <person name="Sutton J.M."/>
            <person name="Akob D.M."/>
            <person name="Bushman T.J."/>
        </authorList>
    </citation>
    <scope>NUCLEOTIDE SEQUENCE [LARGE SCALE GENOMIC DNA]</scope>
    <source>
        <strain evidence="1 2">DSM 44189</strain>
    </source>
</reference>
<comment type="caution">
    <text evidence="1">The sequence shown here is derived from an EMBL/GenBank/DDBJ whole genome shotgun (WGS) entry which is preliminary data.</text>
</comment>
<evidence type="ECO:0000313" key="2">
    <source>
        <dbReference type="Proteomes" id="UP001275440"/>
    </source>
</evidence>
<dbReference type="Proteomes" id="UP001275440">
    <property type="component" value="Unassembled WGS sequence"/>
</dbReference>
<proteinExistence type="predicted"/>
<protein>
    <submittedName>
        <fullName evidence="1">Uncharacterized protein</fullName>
    </submittedName>
</protein>
<organism evidence="1 2">
    <name type="scientific">Rhodococcus zopfii</name>
    <dbReference type="NCBI Taxonomy" id="43772"/>
    <lineage>
        <taxon>Bacteria</taxon>
        <taxon>Bacillati</taxon>
        <taxon>Actinomycetota</taxon>
        <taxon>Actinomycetes</taxon>
        <taxon>Mycobacteriales</taxon>
        <taxon>Nocardiaceae</taxon>
        <taxon>Rhodococcus</taxon>
    </lineage>
</organism>
<gene>
    <name evidence="1" type="ORF">F8M49_20675</name>
</gene>
<evidence type="ECO:0000313" key="1">
    <source>
        <dbReference type="EMBL" id="MDV2477138.1"/>
    </source>
</evidence>
<sequence>MTITRRRVARKRHICFGCTTAHGPIQPGEAYLEHTAFPGCDNDYADVAGHPFRAGECADCATRYGRAHLLNPTTEETP</sequence>
<dbReference type="EMBL" id="WBMO01000001">
    <property type="protein sequence ID" value="MDV2477138.1"/>
    <property type="molecule type" value="Genomic_DNA"/>
</dbReference>
<name>A0ABU3WT87_9NOCA</name>
<keyword evidence="2" id="KW-1185">Reference proteome</keyword>